<gene>
    <name evidence="8" type="ORF">GCM10007350_32510</name>
</gene>
<evidence type="ECO:0000256" key="5">
    <source>
        <dbReference type="PROSITE-ProRule" id="PRU00182"/>
    </source>
</evidence>
<evidence type="ECO:0000256" key="4">
    <source>
        <dbReference type="ARBA" id="ARBA00036535"/>
    </source>
</evidence>
<dbReference type="InterPro" id="IPR018496">
    <property type="entry name" value="PsdUridine_synth_RsuA/RluB_CS"/>
</dbReference>
<dbReference type="SUPFAM" id="SSF55174">
    <property type="entry name" value="Alpha-L RNA-binding motif"/>
    <property type="match status" value="1"/>
</dbReference>
<name>A0ABQ3H5I2_9NEIS</name>
<dbReference type="NCBIfam" id="TIGR00093">
    <property type="entry name" value="pseudouridine synthase"/>
    <property type="match status" value="1"/>
</dbReference>
<dbReference type="Gene3D" id="3.10.290.10">
    <property type="entry name" value="RNA-binding S4 domain"/>
    <property type="match status" value="1"/>
</dbReference>
<reference evidence="9" key="1">
    <citation type="journal article" date="2019" name="Int. J. Syst. Evol. Microbiol.">
        <title>The Global Catalogue of Microorganisms (GCM) 10K type strain sequencing project: providing services to taxonomists for standard genome sequencing and annotation.</title>
        <authorList>
            <consortium name="The Broad Institute Genomics Platform"/>
            <consortium name="The Broad Institute Genome Sequencing Center for Infectious Disease"/>
            <person name="Wu L."/>
            <person name="Ma J."/>
        </authorList>
    </citation>
    <scope>NUCLEOTIDE SEQUENCE [LARGE SCALE GENOMIC DNA]</scope>
    <source>
        <strain evidence="9">KCTC 23701</strain>
    </source>
</reference>
<keyword evidence="2 6" id="KW-0413">Isomerase</keyword>
<keyword evidence="9" id="KW-1185">Reference proteome</keyword>
<dbReference type="InterPro" id="IPR036986">
    <property type="entry name" value="S4_RNA-bd_sf"/>
</dbReference>
<dbReference type="Gene3D" id="3.30.70.580">
    <property type="entry name" value="Pseudouridine synthase I, catalytic domain, N-terminal subdomain"/>
    <property type="match status" value="1"/>
</dbReference>
<dbReference type="InterPro" id="IPR050343">
    <property type="entry name" value="RsuA_PseudoU_synthase"/>
</dbReference>
<dbReference type="InterPro" id="IPR020103">
    <property type="entry name" value="PsdUridine_synth_cat_dom_sf"/>
</dbReference>
<dbReference type="InterPro" id="IPR042092">
    <property type="entry name" value="PsdUridine_s_RsuA/RluB/E/F_cat"/>
</dbReference>
<comment type="similarity">
    <text evidence="1 6">Belongs to the pseudouridine synthase RsuA family.</text>
</comment>
<organism evidence="8 9">
    <name type="scientific">Jeongeupia chitinilytica</name>
    <dbReference type="NCBI Taxonomy" id="1041641"/>
    <lineage>
        <taxon>Bacteria</taxon>
        <taxon>Pseudomonadati</taxon>
        <taxon>Pseudomonadota</taxon>
        <taxon>Betaproteobacteria</taxon>
        <taxon>Neisseriales</taxon>
        <taxon>Chitinibacteraceae</taxon>
        <taxon>Jeongeupia</taxon>
    </lineage>
</organism>
<dbReference type="EC" id="5.4.99.-" evidence="6"/>
<dbReference type="InterPro" id="IPR006145">
    <property type="entry name" value="PsdUridine_synth_RsuA/RluA"/>
</dbReference>
<dbReference type="Proteomes" id="UP000604737">
    <property type="component" value="Unassembled WGS sequence"/>
</dbReference>
<dbReference type="CDD" id="cd00165">
    <property type="entry name" value="S4"/>
    <property type="match status" value="1"/>
</dbReference>
<dbReference type="InterPro" id="IPR000748">
    <property type="entry name" value="PsdUridine_synth_RsuA/RluB/E/F"/>
</dbReference>
<evidence type="ECO:0000256" key="3">
    <source>
        <dbReference type="ARBA" id="ARBA00036390"/>
    </source>
</evidence>
<dbReference type="CDD" id="cd02870">
    <property type="entry name" value="PseudoU_synth_RsuA_like"/>
    <property type="match status" value="1"/>
</dbReference>
<dbReference type="Pfam" id="PF01479">
    <property type="entry name" value="S4"/>
    <property type="match status" value="1"/>
</dbReference>
<evidence type="ECO:0000259" key="7">
    <source>
        <dbReference type="SMART" id="SM00363"/>
    </source>
</evidence>
<comment type="catalytic activity">
    <reaction evidence="3">
        <text>uridine(35) in tRNA(Tyr) = pseudouridine(35) in tRNA(Tyr)</text>
        <dbReference type="Rhea" id="RHEA:60556"/>
        <dbReference type="Rhea" id="RHEA-COMP:15607"/>
        <dbReference type="Rhea" id="RHEA-COMP:15608"/>
        <dbReference type="ChEBI" id="CHEBI:65314"/>
        <dbReference type="ChEBI" id="CHEBI:65315"/>
    </reaction>
</comment>
<dbReference type="RefSeq" id="WP_189461964.1">
    <property type="nucleotide sequence ID" value="NZ_BMYO01000009.1"/>
</dbReference>
<dbReference type="InterPro" id="IPR020094">
    <property type="entry name" value="TruA/RsuA/RluB/E/F_N"/>
</dbReference>
<evidence type="ECO:0000256" key="2">
    <source>
        <dbReference type="ARBA" id="ARBA00023235"/>
    </source>
</evidence>
<dbReference type="PROSITE" id="PS50889">
    <property type="entry name" value="S4"/>
    <property type="match status" value="1"/>
</dbReference>
<accession>A0ABQ3H5I2</accession>
<evidence type="ECO:0000313" key="8">
    <source>
        <dbReference type="EMBL" id="GHD67995.1"/>
    </source>
</evidence>
<dbReference type="InterPro" id="IPR002942">
    <property type="entry name" value="S4_RNA-bd"/>
</dbReference>
<dbReference type="SUPFAM" id="SSF55120">
    <property type="entry name" value="Pseudouridine synthase"/>
    <property type="match status" value="1"/>
</dbReference>
<comment type="catalytic activity">
    <reaction evidence="4">
        <text>uridine(2604) in 23S rRNA = pseudouridine(2604) in 23S rRNA</text>
        <dbReference type="Rhea" id="RHEA:38875"/>
        <dbReference type="Rhea" id="RHEA-COMP:10093"/>
        <dbReference type="Rhea" id="RHEA-COMP:10094"/>
        <dbReference type="ChEBI" id="CHEBI:65314"/>
        <dbReference type="ChEBI" id="CHEBI:65315"/>
        <dbReference type="EC" id="5.4.99.21"/>
    </reaction>
</comment>
<dbReference type="EMBL" id="BMYO01000009">
    <property type="protein sequence ID" value="GHD67995.1"/>
    <property type="molecule type" value="Genomic_DNA"/>
</dbReference>
<evidence type="ECO:0000256" key="1">
    <source>
        <dbReference type="ARBA" id="ARBA00008348"/>
    </source>
</evidence>
<keyword evidence="5" id="KW-0694">RNA-binding</keyword>
<evidence type="ECO:0000313" key="9">
    <source>
        <dbReference type="Proteomes" id="UP000604737"/>
    </source>
</evidence>
<sequence>MPAPIKPRSVPVPTFGLARTLSKLGFCSRSQAEALVLEKRVSVNRRIVTDPEQRVRADDELRVDGRQVAARQHVYLMLNKPRGLVTTAADEAGRDTVYRCFEGAALPWLGPVGRLDKASEGLLLFSNDTGWAAGLTDPASHLDKTYHVQIDRLPDEALLAAMRAGIVDKGEKLVAKRVDVLRSGEKHAWLEVVLDEGRNRHIRRLLEAHGVGTLRLMRVAIGTLQLGDTAKGRWRMLTEAEVAMLTVSTKGRPAR</sequence>
<dbReference type="Gene3D" id="3.30.70.1560">
    <property type="entry name" value="Alpha-L RNA-binding motif"/>
    <property type="match status" value="1"/>
</dbReference>
<feature type="domain" description="RNA-binding S4" evidence="7">
    <location>
        <begin position="15"/>
        <end position="73"/>
    </location>
</feature>
<proteinExistence type="inferred from homology"/>
<comment type="caution">
    <text evidence="8">The sequence shown here is derived from an EMBL/GenBank/DDBJ whole genome shotgun (WGS) entry which is preliminary data.</text>
</comment>
<dbReference type="PANTHER" id="PTHR47683">
    <property type="entry name" value="PSEUDOURIDINE SYNTHASE FAMILY PROTEIN-RELATED"/>
    <property type="match status" value="1"/>
</dbReference>
<protein>
    <recommendedName>
        <fullName evidence="6">Pseudouridine synthase</fullName>
        <ecNumber evidence="6">5.4.99.-</ecNumber>
    </recommendedName>
</protein>
<dbReference type="Pfam" id="PF00849">
    <property type="entry name" value="PseudoU_synth_2"/>
    <property type="match status" value="1"/>
</dbReference>
<dbReference type="PROSITE" id="PS01149">
    <property type="entry name" value="PSI_RSU"/>
    <property type="match status" value="1"/>
</dbReference>
<dbReference type="PANTHER" id="PTHR47683:SF2">
    <property type="entry name" value="RNA-BINDING S4 DOMAIN-CONTAINING PROTEIN"/>
    <property type="match status" value="1"/>
</dbReference>
<evidence type="ECO:0000256" key="6">
    <source>
        <dbReference type="RuleBase" id="RU003887"/>
    </source>
</evidence>
<dbReference type="SMART" id="SM00363">
    <property type="entry name" value="S4"/>
    <property type="match status" value="1"/>
</dbReference>